<organism evidence="11 12">
    <name type="scientific">Slackia faecicanis</name>
    <dbReference type="NCBI Taxonomy" id="255723"/>
    <lineage>
        <taxon>Bacteria</taxon>
        <taxon>Bacillati</taxon>
        <taxon>Actinomycetota</taxon>
        <taxon>Coriobacteriia</taxon>
        <taxon>Eggerthellales</taxon>
        <taxon>Eggerthellaceae</taxon>
        <taxon>Slackia</taxon>
    </lineage>
</organism>
<evidence type="ECO:0000256" key="2">
    <source>
        <dbReference type="ARBA" id="ARBA00004236"/>
    </source>
</evidence>
<proteinExistence type="predicted"/>
<evidence type="ECO:0000256" key="1">
    <source>
        <dbReference type="ARBA" id="ARBA00000085"/>
    </source>
</evidence>
<dbReference type="RefSeq" id="WP_123197654.1">
    <property type="nucleotide sequence ID" value="NZ_QICB01000002.1"/>
</dbReference>
<reference evidence="12" key="1">
    <citation type="submission" date="2018-05" db="EMBL/GenBank/DDBJ databases">
        <title>Genome Sequencing of selected type strains of the family Eggerthellaceae.</title>
        <authorList>
            <person name="Danylec N."/>
            <person name="Stoll D.A."/>
            <person name="Doetsch A."/>
            <person name="Huch M."/>
        </authorList>
    </citation>
    <scope>NUCLEOTIDE SEQUENCE [LARGE SCALE GENOMIC DNA]</scope>
    <source>
        <strain evidence="12">DSM 17537</strain>
    </source>
</reference>
<dbReference type="InterPro" id="IPR021796">
    <property type="entry name" value="Tll0287-like_dom"/>
</dbReference>
<dbReference type="PROSITE" id="PS50109">
    <property type="entry name" value="HIS_KIN"/>
    <property type="match status" value="1"/>
</dbReference>
<dbReference type="Pfam" id="PF02518">
    <property type="entry name" value="HATPase_c"/>
    <property type="match status" value="1"/>
</dbReference>
<dbReference type="GO" id="GO:0000155">
    <property type="term" value="F:phosphorelay sensor kinase activity"/>
    <property type="evidence" value="ECO:0007669"/>
    <property type="project" value="InterPro"/>
</dbReference>
<dbReference type="CDD" id="cd16922">
    <property type="entry name" value="HATPase_EvgS-ArcB-TorS-like"/>
    <property type="match status" value="1"/>
</dbReference>
<evidence type="ECO:0000256" key="6">
    <source>
        <dbReference type="ARBA" id="ARBA00022777"/>
    </source>
</evidence>
<dbReference type="InterPro" id="IPR005467">
    <property type="entry name" value="His_kinase_dom"/>
</dbReference>
<evidence type="ECO:0000256" key="4">
    <source>
        <dbReference type="ARBA" id="ARBA00022553"/>
    </source>
</evidence>
<evidence type="ECO:0000259" key="10">
    <source>
        <dbReference type="PROSITE" id="PS50109"/>
    </source>
</evidence>
<dbReference type="Pfam" id="PF11845">
    <property type="entry name" value="Tll0287-like"/>
    <property type="match status" value="1"/>
</dbReference>
<evidence type="ECO:0000313" key="11">
    <source>
        <dbReference type="EMBL" id="RNL20547.1"/>
    </source>
</evidence>
<evidence type="ECO:0000256" key="9">
    <source>
        <dbReference type="SAM" id="Phobius"/>
    </source>
</evidence>
<keyword evidence="7" id="KW-0902">Two-component regulatory system</keyword>
<dbReference type="InterPro" id="IPR004358">
    <property type="entry name" value="Sig_transdc_His_kin-like_C"/>
</dbReference>
<dbReference type="Gene3D" id="3.30.565.10">
    <property type="entry name" value="Histidine kinase-like ATPase, C-terminal domain"/>
    <property type="match status" value="1"/>
</dbReference>
<name>A0A3N0AH98_9ACTN</name>
<dbReference type="OrthoDB" id="340764at2"/>
<keyword evidence="9" id="KW-1133">Transmembrane helix</keyword>
<keyword evidence="9" id="KW-0472">Membrane</keyword>
<dbReference type="SMART" id="SM00387">
    <property type="entry name" value="HATPase_c"/>
    <property type="match status" value="1"/>
</dbReference>
<comment type="subcellular location">
    <subcellularLocation>
        <location evidence="2">Cell membrane</location>
    </subcellularLocation>
</comment>
<dbReference type="Proteomes" id="UP000267368">
    <property type="component" value="Unassembled WGS sequence"/>
</dbReference>
<evidence type="ECO:0000256" key="7">
    <source>
        <dbReference type="ARBA" id="ARBA00023012"/>
    </source>
</evidence>
<dbReference type="EC" id="2.7.13.3" evidence="3"/>
<keyword evidence="4" id="KW-0597">Phosphoprotein</keyword>
<gene>
    <name evidence="11" type="ORF">DMP07_02820</name>
</gene>
<evidence type="ECO:0000256" key="3">
    <source>
        <dbReference type="ARBA" id="ARBA00012438"/>
    </source>
</evidence>
<dbReference type="SUPFAM" id="SSF47384">
    <property type="entry name" value="Homodimeric domain of signal transducing histidine kinase"/>
    <property type="match status" value="1"/>
</dbReference>
<dbReference type="GO" id="GO:0005886">
    <property type="term" value="C:plasma membrane"/>
    <property type="evidence" value="ECO:0007669"/>
    <property type="project" value="UniProtKB-SubCell"/>
</dbReference>
<dbReference type="InterPro" id="IPR003594">
    <property type="entry name" value="HATPase_dom"/>
</dbReference>
<dbReference type="InterPro" id="IPR036097">
    <property type="entry name" value="HisK_dim/P_sf"/>
</dbReference>
<feature type="transmembrane region" description="Helical" evidence="9">
    <location>
        <begin position="18"/>
        <end position="39"/>
    </location>
</feature>
<protein>
    <recommendedName>
        <fullName evidence="3">histidine kinase</fullName>
        <ecNumber evidence="3">2.7.13.3</ecNumber>
    </recommendedName>
</protein>
<feature type="domain" description="Histidine kinase" evidence="10">
    <location>
        <begin position="341"/>
        <end position="561"/>
    </location>
</feature>
<dbReference type="PANTHER" id="PTHR43711:SF26">
    <property type="entry name" value="SENSOR HISTIDINE KINASE RCSC"/>
    <property type="match status" value="1"/>
</dbReference>
<keyword evidence="8" id="KW-0175">Coiled coil</keyword>
<comment type="caution">
    <text evidence="11">The sequence shown here is derived from an EMBL/GenBank/DDBJ whole genome shotgun (WGS) entry which is preliminary data.</text>
</comment>
<dbReference type="SMART" id="SM00388">
    <property type="entry name" value="HisKA"/>
    <property type="match status" value="1"/>
</dbReference>
<sequence length="582" mass="64329">MRDWGRSLGAGVGLKTKILGLLLASSLLLLGAFGVWTYAMQRHATETELVETSRVMVDEMDAVWDFISRNQSRIDHTSDGTYEYKGLHCAIVGKSVAALFSRDSEYSMRFTMIDPRNIANAPDATETAALEMFAADPELDEYYEFGMRGDERVFRYVSAMKVTEQCTECHGGPAGEIDVTGYPKEGWEIGDLAGATSVTIPTALYDSNMWGAIRSNILFFLVIVACMSAGIYVALDRLVVRPVAALSSGLTRVGGTQAHRVSLFDAHGAYATSETVELFARFNEMSERLEVLYGDLESQVEERTEQLRRANEELEAQRAHVERVNERLKNENKYKSDFLAIVSHELRTPLTSVIVFAELMEETVGTNDELAREQLEEIRKNGRILLEMVDNVLETARIQAGSERFNLEVVDIADVLGQVESSTAAVAVQKGVRFSTRVDADVPLITSDWEKMRRIVSNLTSNAVKFTDAGGSVDVHASLAPGGAEVSVAVRDTGIGIPEDKHRLIFERFTQENMSTVRRYGGSGLGLSLVRDLTGMLGGRVELNSEPGKGSLFTVYFPVNESWHERAGQDEGGRHDQNHADR</sequence>
<dbReference type="InterPro" id="IPR003661">
    <property type="entry name" value="HisK_dim/P_dom"/>
</dbReference>
<dbReference type="Gene3D" id="1.10.287.130">
    <property type="match status" value="1"/>
</dbReference>
<keyword evidence="9" id="KW-0812">Transmembrane</keyword>
<evidence type="ECO:0000256" key="8">
    <source>
        <dbReference type="SAM" id="Coils"/>
    </source>
</evidence>
<dbReference type="CDD" id="cd00082">
    <property type="entry name" value="HisKA"/>
    <property type="match status" value="1"/>
</dbReference>
<dbReference type="EMBL" id="QICB01000002">
    <property type="protein sequence ID" value="RNL20547.1"/>
    <property type="molecule type" value="Genomic_DNA"/>
</dbReference>
<keyword evidence="6 11" id="KW-0418">Kinase</keyword>
<dbReference type="PANTHER" id="PTHR43711">
    <property type="entry name" value="TWO-COMPONENT HISTIDINE KINASE"/>
    <property type="match status" value="1"/>
</dbReference>
<feature type="transmembrane region" description="Helical" evidence="9">
    <location>
        <begin position="217"/>
        <end position="235"/>
    </location>
</feature>
<dbReference type="AlphaFoldDB" id="A0A3N0AH98"/>
<evidence type="ECO:0000256" key="5">
    <source>
        <dbReference type="ARBA" id="ARBA00022679"/>
    </source>
</evidence>
<evidence type="ECO:0000313" key="12">
    <source>
        <dbReference type="Proteomes" id="UP000267368"/>
    </source>
</evidence>
<comment type="catalytic activity">
    <reaction evidence="1">
        <text>ATP + protein L-histidine = ADP + protein N-phospho-L-histidine.</text>
        <dbReference type="EC" id="2.7.13.3"/>
    </reaction>
</comment>
<keyword evidence="12" id="KW-1185">Reference proteome</keyword>
<dbReference type="SUPFAM" id="SSF55874">
    <property type="entry name" value="ATPase domain of HSP90 chaperone/DNA topoisomerase II/histidine kinase"/>
    <property type="match status" value="1"/>
</dbReference>
<dbReference type="InterPro" id="IPR050736">
    <property type="entry name" value="Sensor_HK_Regulatory"/>
</dbReference>
<dbReference type="Pfam" id="PF00512">
    <property type="entry name" value="HisKA"/>
    <property type="match status" value="1"/>
</dbReference>
<dbReference type="InterPro" id="IPR036890">
    <property type="entry name" value="HATPase_C_sf"/>
</dbReference>
<keyword evidence="5" id="KW-0808">Transferase</keyword>
<feature type="coiled-coil region" evidence="8">
    <location>
        <begin position="293"/>
        <end position="331"/>
    </location>
</feature>
<accession>A0A3N0AH98</accession>
<dbReference type="PRINTS" id="PR00344">
    <property type="entry name" value="BCTRLSENSOR"/>
</dbReference>